<dbReference type="InParanoid" id="E3N6U9"/>
<reference evidence="4" key="1">
    <citation type="submission" date="2007-07" db="EMBL/GenBank/DDBJ databases">
        <title>PCAP assembly of the Caenorhabditis remanei genome.</title>
        <authorList>
            <consortium name="The Caenorhabditis remanei Sequencing Consortium"/>
            <person name="Wilson R.K."/>
        </authorList>
    </citation>
    <scope>NUCLEOTIDE SEQUENCE [LARGE SCALE GENOMIC DNA]</scope>
    <source>
        <strain evidence="4">PB4641</strain>
    </source>
</reference>
<accession>E3N6U9</accession>
<evidence type="ECO:0000313" key="4">
    <source>
        <dbReference type="EMBL" id="EFO88274.1"/>
    </source>
</evidence>
<gene>
    <name evidence="4" type="ORF">CRE_08484</name>
</gene>
<dbReference type="EMBL" id="DS268543">
    <property type="protein sequence ID" value="EFO88274.1"/>
    <property type="molecule type" value="Genomic_DNA"/>
</dbReference>
<dbReference type="Proteomes" id="UP000008281">
    <property type="component" value="Unassembled WGS sequence"/>
</dbReference>
<dbReference type="AlphaFoldDB" id="E3N6U9"/>
<evidence type="ECO:0000313" key="5">
    <source>
        <dbReference type="Proteomes" id="UP000008281"/>
    </source>
</evidence>
<evidence type="ECO:0000256" key="3">
    <source>
        <dbReference type="SAM" id="SignalP"/>
    </source>
</evidence>
<dbReference type="HOGENOM" id="CLU_1031490_0_0_1"/>
<evidence type="ECO:0000256" key="2">
    <source>
        <dbReference type="SAM" id="MobiDB-lite"/>
    </source>
</evidence>
<keyword evidence="3" id="KW-0732">Signal</keyword>
<feature type="chain" id="PRO_5003178125" evidence="3">
    <location>
        <begin position="21"/>
        <end position="270"/>
    </location>
</feature>
<organism evidence="5">
    <name type="scientific">Caenorhabditis remanei</name>
    <name type="common">Caenorhabditis vulgaris</name>
    <dbReference type="NCBI Taxonomy" id="31234"/>
    <lineage>
        <taxon>Eukaryota</taxon>
        <taxon>Metazoa</taxon>
        <taxon>Ecdysozoa</taxon>
        <taxon>Nematoda</taxon>
        <taxon>Chromadorea</taxon>
        <taxon>Rhabditida</taxon>
        <taxon>Rhabditina</taxon>
        <taxon>Rhabditomorpha</taxon>
        <taxon>Rhabditoidea</taxon>
        <taxon>Rhabditidae</taxon>
        <taxon>Peloderinae</taxon>
        <taxon>Caenorhabditis</taxon>
    </lineage>
</organism>
<keyword evidence="1" id="KW-0175">Coiled coil</keyword>
<name>E3N6U9_CAERE</name>
<evidence type="ECO:0000256" key="1">
    <source>
        <dbReference type="SAM" id="Coils"/>
    </source>
</evidence>
<feature type="compositionally biased region" description="Polar residues" evidence="2">
    <location>
        <begin position="249"/>
        <end position="258"/>
    </location>
</feature>
<feature type="coiled-coil region" evidence="1">
    <location>
        <begin position="187"/>
        <end position="221"/>
    </location>
</feature>
<feature type="signal peptide" evidence="3">
    <location>
        <begin position="1"/>
        <end position="20"/>
    </location>
</feature>
<feature type="region of interest" description="Disordered" evidence="2">
    <location>
        <begin position="246"/>
        <end position="270"/>
    </location>
</feature>
<feature type="compositionally biased region" description="Basic and acidic residues" evidence="2">
    <location>
        <begin position="259"/>
        <end position="270"/>
    </location>
</feature>
<sequence>MNIIWMMFMIFCSANHGAEAVEIMLDGTIQCSLNKPFCFLGLYMEYNEKPNNTQLLNIPFRCLNESSRHLGQVILPGDFKIESNSYYDVCLQLFHNCTHSGEAVLFENCWEIPVDRTRPSIQIQWNQTEDKYVPTRSFKYLVIRPHLVAYEDSDAKKYNGMSNTQKLERIEAERAKLMELLEYEKILKSIDEKIQMMRDGIQEMEMEIKKKQDVLKIMKDALEKKLSQQMIMLEHVRVENQMLRKINEQAESGNPDDNSNLKEEESKPAE</sequence>
<keyword evidence="5" id="KW-1185">Reference proteome</keyword>
<proteinExistence type="predicted"/>
<protein>
    <submittedName>
        <fullName evidence="4">Uncharacterized protein</fullName>
    </submittedName>
</protein>